<keyword evidence="1" id="KW-0732">Signal</keyword>
<evidence type="ECO:0000313" key="3">
    <source>
        <dbReference type="EMBL" id="SEJ91657.1"/>
    </source>
</evidence>
<dbReference type="Proteomes" id="UP000199662">
    <property type="component" value="Unassembled WGS sequence"/>
</dbReference>
<dbReference type="EMBL" id="FNZK01000024">
    <property type="protein sequence ID" value="SEJ91657.1"/>
    <property type="molecule type" value="Genomic_DNA"/>
</dbReference>
<keyword evidence="4" id="KW-1185">Reference proteome</keyword>
<evidence type="ECO:0000313" key="4">
    <source>
        <dbReference type="Proteomes" id="UP000199662"/>
    </source>
</evidence>
<dbReference type="InterPro" id="IPR007921">
    <property type="entry name" value="CHAP_dom"/>
</dbReference>
<reference evidence="3 4" key="1">
    <citation type="submission" date="2016-10" db="EMBL/GenBank/DDBJ databases">
        <authorList>
            <person name="de Groot N.N."/>
        </authorList>
    </citation>
    <scope>NUCLEOTIDE SEQUENCE [LARGE SCALE GENOMIC DNA]</scope>
    <source>
        <strain evidence="3 4">DSM 2179</strain>
    </source>
</reference>
<feature type="signal peptide" evidence="1">
    <location>
        <begin position="1"/>
        <end position="19"/>
    </location>
</feature>
<feature type="domain" description="Peptidase C51" evidence="2">
    <location>
        <begin position="28"/>
        <end position="111"/>
    </location>
</feature>
<dbReference type="SUPFAM" id="SSF54001">
    <property type="entry name" value="Cysteine proteinases"/>
    <property type="match status" value="1"/>
</dbReference>
<dbReference type="Pfam" id="PF05257">
    <property type="entry name" value="CHAP"/>
    <property type="match status" value="1"/>
</dbReference>
<dbReference type="STRING" id="84035.SAMN05660742_1242"/>
<accession>A0A1H7CSV7</accession>
<dbReference type="AlphaFoldDB" id="A0A1H7CSV7"/>
<sequence>MQKVLVFIGVFFACFYASAYGASWQGLPDGICAKYAAQEFEKIAPQPGVNWLKYNYDWVLQARQAGWVVKTSVRDVIPGAIVEWQGLKRDGGHVAIVRRVLANRIIVEEMNVGTTTGTAVYNFGGESHQSPVTDGWNKISIRSILYSDLLKMDNKKFMGYIWPVRQSDYEQNPDKYTVSSVDQLKTKEPRYKSFKEYWAPTYMIKEFDKIAPAPGANWTGNVKEWIQNAQAAGWVTALDCNEVQIGTITIQYNPVDKLVKVGLICAIKKDLLTLDLRKSDLSPFRETVTTSDLQKPDKEGYLLLGCILPVRQNPLGLPTNSINK</sequence>
<dbReference type="Gene3D" id="3.90.1720.10">
    <property type="entry name" value="endopeptidase domain like (from Nostoc punctiforme)"/>
    <property type="match status" value="1"/>
</dbReference>
<evidence type="ECO:0000256" key="1">
    <source>
        <dbReference type="SAM" id="SignalP"/>
    </source>
</evidence>
<organism evidence="3 4">
    <name type="scientific">Propionispira arboris</name>
    <dbReference type="NCBI Taxonomy" id="84035"/>
    <lineage>
        <taxon>Bacteria</taxon>
        <taxon>Bacillati</taxon>
        <taxon>Bacillota</taxon>
        <taxon>Negativicutes</taxon>
        <taxon>Selenomonadales</taxon>
        <taxon>Selenomonadaceae</taxon>
        <taxon>Propionispira</taxon>
    </lineage>
</organism>
<feature type="chain" id="PRO_5038455137" description="Peptidase C51 domain-containing protein" evidence="1">
    <location>
        <begin position="20"/>
        <end position="324"/>
    </location>
</feature>
<gene>
    <name evidence="3" type="ORF">SAMN05660742_1242</name>
</gene>
<name>A0A1H7CSV7_9FIRM</name>
<dbReference type="InterPro" id="IPR038765">
    <property type="entry name" value="Papain-like_cys_pep_sf"/>
</dbReference>
<evidence type="ECO:0000259" key="2">
    <source>
        <dbReference type="Pfam" id="PF05257"/>
    </source>
</evidence>
<dbReference type="RefSeq" id="WP_091835076.1">
    <property type="nucleotide sequence ID" value="NZ_FNZK01000024.1"/>
</dbReference>
<protein>
    <recommendedName>
        <fullName evidence="2">Peptidase C51 domain-containing protein</fullName>
    </recommendedName>
</protein>
<proteinExistence type="predicted"/>